<dbReference type="SUPFAM" id="SSF46955">
    <property type="entry name" value="Putative DNA-binding domain"/>
    <property type="match status" value="1"/>
</dbReference>
<accession>A0A2Z4ZYW5</accession>
<protein>
    <submittedName>
        <fullName evidence="1">AlpA family transcriptional regulator</fullName>
    </submittedName>
</protein>
<evidence type="ECO:0000313" key="1">
    <source>
        <dbReference type="EMBL" id="AXA62480.1"/>
    </source>
</evidence>
<reference evidence="2" key="1">
    <citation type="journal article" date="2021" name="Front. Microbiol.">
        <title>Genomic Analysis of the 1-Aminocyclopropane-1-Carboxylate Deaminase-Producing Pseudomonas thivervalensis SC5 Reveals Its Multifaceted Roles in Soil and in Beneficial Interactions With Plants.</title>
        <authorList>
            <person name="Nascimento F.X."/>
            <person name="Uron P."/>
            <person name="Glick B.R."/>
            <person name="Giachini A."/>
            <person name="Rossi M.J."/>
        </authorList>
    </citation>
    <scope>NUCLEOTIDE SEQUENCE [LARGE SCALE GENOMIC DNA]</scope>
    <source>
        <strain evidence="2">PLM3</strain>
    </source>
</reference>
<name>A0A2Z4ZYW5_9PSED</name>
<sequence>MNVISDRFLSIKVAAEILGVSKSTIHRMEKAGILPPKTKLTHKTVGWKASTLNQWMATNL</sequence>
<dbReference type="KEGG" id="pthv:CE140_20605"/>
<dbReference type="InterPro" id="IPR009061">
    <property type="entry name" value="DNA-bd_dom_put_sf"/>
</dbReference>
<gene>
    <name evidence="1" type="ORF">CEQ51_21155</name>
</gene>
<evidence type="ECO:0000313" key="2">
    <source>
        <dbReference type="Proteomes" id="UP000251666"/>
    </source>
</evidence>
<keyword evidence="2" id="KW-1185">Reference proteome</keyword>
<dbReference type="Proteomes" id="UP000251666">
    <property type="component" value="Chromosome"/>
</dbReference>
<dbReference type="RefSeq" id="WP_208665522.1">
    <property type="nucleotide sequence ID" value="NZ_CP022201.1"/>
</dbReference>
<proteinExistence type="predicted"/>
<dbReference type="AlphaFoldDB" id="A0A2Z4ZYW5"/>
<dbReference type="Gene3D" id="1.10.238.160">
    <property type="match status" value="1"/>
</dbReference>
<dbReference type="Pfam" id="PF05930">
    <property type="entry name" value="Phage_AlpA"/>
    <property type="match status" value="1"/>
</dbReference>
<organism evidence="1 2">
    <name type="scientific">Pseudomonas thivervalensis</name>
    <dbReference type="NCBI Taxonomy" id="86265"/>
    <lineage>
        <taxon>Bacteria</taxon>
        <taxon>Pseudomonadati</taxon>
        <taxon>Pseudomonadota</taxon>
        <taxon>Gammaproteobacteria</taxon>
        <taxon>Pseudomonadales</taxon>
        <taxon>Pseudomonadaceae</taxon>
        <taxon>Pseudomonas</taxon>
    </lineage>
</organism>
<dbReference type="EMBL" id="CP022202">
    <property type="protein sequence ID" value="AXA62480.1"/>
    <property type="molecule type" value="Genomic_DNA"/>
</dbReference>
<dbReference type="InterPro" id="IPR010260">
    <property type="entry name" value="AlpA"/>
</dbReference>